<evidence type="ECO:0000313" key="1">
    <source>
        <dbReference type="EMBL" id="JAD29973.1"/>
    </source>
</evidence>
<dbReference type="AlphaFoldDB" id="A0A0A8YX04"/>
<organism evidence="1">
    <name type="scientific">Arundo donax</name>
    <name type="common">Giant reed</name>
    <name type="synonym">Donax arundinaceus</name>
    <dbReference type="NCBI Taxonomy" id="35708"/>
    <lineage>
        <taxon>Eukaryota</taxon>
        <taxon>Viridiplantae</taxon>
        <taxon>Streptophyta</taxon>
        <taxon>Embryophyta</taxon>
        <taxon>Tracheophyta</taxon>
        <taxon>Spermatophyta</taxon>
        <taxon>Magnoliopsida</taxon>
        <taxon>Liliopsida</taxon>
        <taxon>Poales</taxon>
        <taxon>Poaceae</taxon>
        <taxon>PACMAD clade</taxon>
        <taxon>Arundinoideae</taxon>
        <taxon>Arundineae</taxon>
        <taxon>Arundo</taxon>
    </lineage>
</organism>
<protein>
    <submittedName>
        <fullName evidence="1">Uncharacterized protein</fullName>
    </submittedName>
</protein>
<proteinExistence type="predicted"/>
<sequence>MKNWYRFRAASKKGGGRLFRASSFTDILPSLLPVGTSQ</sequence>
<reference evidence="1" key="2">
    <citation type="journal article" date="2015" name="Data Brief">
        <title>Shoot transcriptome of the giant reed, Arundo donax.</title>
        <authorList>
            <person name="Barrero R.A."/>
            <person name="Guerrero F.D."/>
            <person name="Moolhuijzen P."/>
            <person name="Goolsby J.A."/>
            <person name="Tidwell J."/>
            <person name="Bellgard S.E."/>
            <person name="Bellgard M.I."/>
        </authorList>
    </citation>
    <scope>NUCLEOTIDE SEQUENCE</scope>
    <source>
        <tissue evidence="1">Shoot tissue taken approximately 20 cm above the soil surface</tissue>
    </source>
</reference>
<dbReference type="EMBL" id="GBRH01267922">
    <property type="protein sequence ID" value="JAD29973.1"/>
    <property type="molecule type" value="Transcribed_RNA"/>
</dbReference>
<reference evidence="1" key="1">
    <citation type="submission" date="2014-09" db="EMBL/GenBank/DDBJ databases">
        <authorList>
            <person name="Magalhaes I.L.F."/>
            <person name="Oliveira U."/>
            <person name="Santos F.R."/>
            <person name="Vidigal T.H.D.A."/>
            <person name="Brescovit A.D."/>
            <person name="Santos A.J."/>
        </authorList>
    </citation>
    <scope>NUCLEOTIDE SEQUENCE</scope>
    <source>
        <tissue evidence="1">Shoot tissue taken approximately 20 cm above the soil surface</tissue>
    </source>
</reference>
<accession>A0A0A8YX04</accession>
<name>A0A0A8YX04_ARUDO</name>